<sequence length="111" mass="13230">MTLRKTVRTNRPRSLPSQMRLRKIAKSPLPQPPGSRRKRSVKRRRNARNVKRRKRKLRLRPPPRQHLQQQPPKHVTKTTKNESVLSVANRKPSKTRSNLPRRRKSPSSRKR</sequence>
<dbReference type="EMBL" id="HBUE01324308">
    <property type="protein sequence ID" value="CAG6589992.1"/>
    <property type="molecule type" value="Transcribed_RNA"/>
</dbReference>
<dbReference type="EMBL" id="HBUE01217747">
    <property type="protein sequence ID" value="CAG6537976.1"/>
    <property type="molecule type" value="Transcribed_RNA"/>
</dbReference>
<dbReference type="EMBL" id="HBUE01217751">
    <property type="protein sequence ID" value="CAG6537981.1"/>
    <property type="molecule type" value="Transcribed_RNA"/>
</dbReference>
<reference evidence="2" key="1">
    <citation type="submission" date="2021-05" db="EMBL/GenBank/DDBJ databases">
        <authorList>
            <person name="Alioto T."/>
            <person name="Alioto T."/>
            <person name="Gomez Garrido J."/>
        </authorList>
    </citation>
    <scope>NUCLEOTIDE SEQUENCE</scope>
</reference>
<organism evidence="2">
    <name type="scientific">Culex pipiens</name>
    <name type="common">House mosquito</name>
    <dbReference type="NCBI Taxonomy" id="7175"/>
    <lineage>
        <taxon>Eukaryota</taxon>
        <taxon>Metazoa</taxon>
        <taxon>Ecdysozoa</taxon>
        <taxon>Arthropoda</taxon>
        <taxon>Hexapoda</taxon>
        <taxon>Insecta</taxon>
        <taxon>Pterygota</taxon>
        <taxon>Neoptera</taxon>
        <taxon>Endopterygota</taxon>
        <taxon>Diptera</taxon>
        <taxon>Nematocera</taxon>
        <taxon>Culicoidea</taxon>
        <taxon>Culicidae</taxon>
        <taxon>Culicinae</taxon>
        <taxon>Culicini</taxon>
        <taxon>Culex</taxon>
        <taxon>Culex</taxon>
    </lineage>
</organism>
<protein>
    <submittedName>
        <fullName evidence="2">(northern house mosquito) hypothetical protein</fullName>
    </submittedName>
</protein>
<evidence type="ECO:0000313" key="2">
    <source>
        <dbReference type="EMBL" id="CAG6589987.1"/>
    </source>
</evidence>
<accession>A0A8D8P5C0</accession>
<feature type="compositionally biased region" description="Basic residues" evidence="1">
    <location>
        <begin position="91"/>
        <end position="111"/>
    </location>
</feature>
<evidence type="ECO:0000256" key="1">
    <source>
        <dbReference type="SAM" id="MobiDB-lite"/>
    </source>
</evidence>
<dbReference type="EMBL" id="HBUE01324304">
    <property type="protein sequence ID" value="CAG6589987.1"/>
    <property type="molecule type" value="Transcribed_RNA"/>
</dbReference>
<dbReference type="AlphaFoldDB" id="A0A8D8P5C0"/>
<proteinExistence type="predicted"/>
<feature type="compositionally biased region" description="Basic residues" evidence="1">
    <location>
        <begin position="1"/>
        <end position="11"/>
    </location>
</feature>
<feature type="compositionally biased region" description="Basic residues" evidence="1">
    <location>
        <begin position="35"/>
        <end position="63"/>
    </location>
</feature>
<feature type="region of interest" description="Disordered" evidence="1">
    <location>
        <begin position="1"/>
        <end position="111"/>
    </location>
</feature>
<name>A0A8D8P5C0_CULPI</name>